<keyword evidence="3" id="KW-1003">Cell membrane</keyword>
<name>A0ABN7A9G8_9HEMI</name>
<accession>A0ABN7A9G8</accession>
<evidence type="ECO:0000256" key="7">
    <source>
        <dbReference type="ARBA" id="ARBA00023180"/>
    </source>
</evidence>
<evidence type="ECO:0000256" key="9">
    <source>
        <dbReference type="SAM" id="MobiDB-lite"/>
    </source>
</evidence>
<evidence type="ECO:0000313" key="13">
    <source>
        <dbReference type="Proteomes" id="UP001307889"/>
    </source>
</evidence>
<sequence>MRNGGGGVGLLCTLALVFLGGEETVTSVASQVPSPLRHKGGPGSSAASSRHQDQQDFIAYRSRNDFADEVRRQDDAVRYQDDRPAEAPGGSQFAAPYHHHHHHADDCRSQELRAVVLEEDKFDGPVVSSAAALGGSDPRLDPGPDWPESVFVSDPEPVAVLLAPNTLPVKVHYRSKVEGNSAGASSSHQSYVNTLTKLNASSTVNVWTYPFYDCHLRLWVFGYLSRLASGTGIVGLFYPLDRVDLDQCDDELMSIFPGAPRCDPLSTMCIPLSGYGTRRGGFKCACLPGHTPVNLSRDDPFGDWSGTFVNDVQYR</sequence>
<evidence type="ECO:0000313" key="12">
    <source>
        <dbReference type="EMBL" id="BES88961.1"/>
    </source>
</evidence>
<dbReference type="EMBL" id="AP028909">
    <property type="protein sequence ID" value="BES88961.1"/>
    <property type="molecule type" value="Genomic_DNA"/>
</dbReference>
<evidence type="ECO:0000256" key="8">
    <source>
        <dbReference type="ARBA" id="ARBA00023224"/>
    </source>
</evidence>
<evidence type="ECO:0000259" key="11">
    <source>
        <dbReference type="Pfam" id="PF22572"/>
    </source>
</evidence>
<evidence type="ECO:0000256" key="10">
    <source>
        <dbReference type="SAM" id="SignalP"/>
    </source>
</evidence>
<evidence type="ECO:0000256" key="1">
    <source>
        <dbReference type="ARBA" id="ARBA00004651"/>
    </source>
</evidence>
<evidence type="ECO:0000256" key="3">
    <source>
        <dbReference type="ARBA" id="ARBA00022475"/>
    </source>
</evidence>
<dbReference type="PANTHER" id="PTHR32546:SF26">
    <property type="entry name" value="SMOG, ISOFORM D"/>
    <property type="match status" value="1"/>
</dbReference>
<keyword evidence="3" id="KW-0472">Membrane</keyword>
<protein>
    <submittedName>
        <fullName evidence="12">7 transmembrane sweet-taste receptor of 3 GCPR</fullName>
    </submittedName>
</protein>
<keyword evidence="7" id="KW-0325">Glycoprotein</keyword>
<keyword evidence="5" id="KW-0297">G-protein coupled receptor</keyword>
<keyword evidence="12" id="KW-0812">Transmembrane</keyword>
<reference evidence="12 13" key="1">
    <citation type="submission" date="2023-09" db="EMBL/GenBank/DDBJ databases">
        <title>Nesidiocoris tenuis whole genome shotgun sequence.</title>
        <authorList>
            <person name="Shibata T."/>
            <person name="Shimoda M."/>
            <person name="Kobayashi T."/>
            <person name="Uehara T."/>
        </authorList>
    </citation>
    <scope>NUCLEOTIDE SEQUENCE [LARGE SCALE GENOMIC DNA]</scope>
    <source>
        <strain evidence="12 13">Japan</strain>
    </source>
</reference>
<evidence type="ECO:0000256" key="6">
    <source>
        <dbReference type="ARBA" id="ARBA00023170"/>
    </source>
</evidence>
<dbReference type="InterPro" id="IPR043458">
    <property type="entry name" value="GPR158/179"/>
</dbReference>
<feature type="region of interest" description="Disordered" evidence="9">
    <location>
        <begin position="28"/>
        <end position="53"/>
    </location>
</feature>
<dbReference type="Pfam" id="PF22572">
    <property type="entry name" value="GPR158_179_EC"/>
    <property type="match status" value="1"/>
</dbReference>
<keyword evidence="6 12" id="KW-0675">Receptor</keyword>
<gene>
    <name evidence="12" type="ORF">NTJ_01768</name>
</gene>
<keyword evidence="8" id="KW-0807">Transducer</keyword>
<dbReference type="Proteomes" id="UP001307889">
    <property type="component" value="Chromosome 1"/>
</dbReference>
<feature type="signal peptide" evidence="10">
    <location>
        <begin position="1"/>
        <end position="27"/>
    </location>
</feature>
<organism evidence="12 13">
    <name type="scientific">Nesidiocoris tenuis</name>
    <dbReference type="NCBI Taxonomy" id="355587"/>
    <lineage>
        <taxon>Eukaryota</taxon>
        <taxon>Metazoa</taxon>
        <taxon>Ecdysozoa</taxon>
        <taxon>Arthropoda</taxon>
        <taxon>Hexapoda</taxon>
        <taxon>Insecta</taxon>
        <taxon>Pterygota</taxon>
        <taxon>Neoptera</taxon>
        <taxon>Paraneoptera</taxon>
        <taxon>Hemiptera</taxon>
        <taxon>Heteroptera</taxon>
        <taxon>Panheteroptera</taxon>
        <taxon>Cimicomorpha</taxon>
        <taxon>Miridae</taxon>
        <taxon>Dicyphina</taxon>
        <taxon>Nesidiocoris</taxon>
    </lineage>
</organism>
<evidence type="ECO:0000256" key="2">
    <source>
        <dbReference type="ARBA" id="ARBA00007242"/>
    </source>
</evidence>
<dbReference type="InterPro" id="IPR054714">
    <property type="entry name" value="GPR158_179_extracellular"/>
</dbReference>
<evidence type="ECO:0000256" key="5">
    <source>
        <dbReference type="ARBA" id="ARBA00023040"/>
    </source>
</evidence>
<comment type="similarity">
    <text evidence="2">Belongs to the G-protein coupled receptor 3 family.</text>
</comment>
<feature type="domain" description="GPR158/179 extracellular" evidence="11">
    <location>
        <begin position="207"/>
        <end position="290"/>
    </location>
</feature>
<keyword evidence="13" id="KW-1185">Reference proteome</keyword>
<proteinExistence type="inferred from homology"/>
<keyword evidence="4 10" id="KW-0732">Signal</keyword>
<feature type="chain" id="PRO_5047086190" evidence="10">
    <location>
        <begin position="28"/>
        <end position="315"/>
    </location>
</feature>
<feature type="region of interest" description="Disordered" evidence="9">
    <location>
        <begin position="81"/>
        <end position="106"/>
    </location>
</feature>
<evidence type="ECO:0000256" key="4">
    <source>
        <dbReference type="ARBA" id="ARBA00022729"/>
    </source>
</evidence>
<dbReference type="PANTHER" id="PTHR32546">
    <property type="entry name" value="G-PROTEIN COUPLED RECEPTOR 158-RELATED"/>
    <property type="match status" value="1"/>
</dbReference>
<comment type="subcellular location">
    <subcellularLocation>
        <location evidence="1">Cell membrane</location>
        <topology evidence="1">Multi-pass membrane protein</topology>
    </subcellularLocation>
</comment>